<sequence length="85" mass="9227">MLNSGVYSFSMMVAGCIGLCVGCVIFLNELIGDPMAVVQGIEIISSSTLTVAAIIVGMSFLTMAFGAFVFMIARSKHRRHLRHMR</sequence>
<evidence type="ECO:0000313" key="3">
    <source>
        <dbReference type="Proteomes" id="UP000628840"/>
    </source>
</evidence>
<dbReference type="AlphaFoldDB" id="A0A830FC65"/>
<accession>A0A830FC65</accession>
<organism evidence="2 3">
    <name type="scientific">Halarchaeum grantii</name>
    <dbReference type="NCBI Taxonomy" id="1193105"/>
    <lineage>
        <taxon>Archaea</taxon>
        <taxon>Methanobacteriati</taxon>
        <taxon>Methanobacteriota</taxon>
        <taxon>Stenosarchaea group</taxon>
        <taxon>Halobacteria</taxon>
        <taxon>Halobacteriales</taxon>
        <taxon>Halobacteriaceae</taxon>
    </lineage>
</organism>
<reference evidence="2 3" key="1">
    <citation type="journal article" date="2019" name="Int. J. Syst. Evol. Microbiol.">
        <title>The Global Catalogue of Microorganisms (GCM) 10K type strain sequencing project: providing services to taxonomists for standard genome sequencing and annotation.</title>
        <authorList>
            <consortium name="The Broad Institute Genomics Platform"/>
            <consortium name="The Broad Institute Genome Sequencing Center for Infectious Disease"/>
            <person name="Wu L."/>
            <person name="Ma J."/>
        </authorList>
    </citation>
    <scope>NUCLEOTIDE SEQUENCE [LARGE SCALE GENOMIC DNA]</scope>
    <source>
        <strain evidence="2 3">JCM 19585</strain>
    </source>
</reference>
<keyword evidence="1" id="KW-0812">Transmembrane</keyword>
<gene>
    <name evidence="2" type="ORF">GCM10009037_23720</name>
</gene>
<dbReference type="EMBL" id="BMPF01000003">
    <property type="protein sequence ID" value="GGL39245.1"/>
    <property type="molecule type" value="Genomic_DNA"/>
</dbReference>
<evidence type="ECO:0000313" key="2">
    <source>
        <dbReference type="EMBL" id="GGL39245.1"/>
    </source>
</evidence>
<evidence type="ECO:0000256" key="1">
    <source>
        <dbReference type="SAM" id="Phobius"/>
    </source>
</evidence>
<name>A0A830FC65_9EURY</name>
<feature type="transmembrane region" description="Helical" evidence="1">
    <location>
        <begin position="7"/>
        <end position="27"/>
    </location>
</feature>
<dbReference type="Proteomes" id="UP000628840">
    <property type="component" value="Unassembled WGS sequence"/>
</dbReference>
<feature type="transmembrane region" description="Helical" evidence="1">
    <location>
        <begin position="47"/>
        <end position="73"/>
    </location>
</feature>
<keyword evidence="1" id="KW-1133">Transmembrane helix</keyword>
<keyword evidence="3" id="KW-1185">Reference proteome</keyword>
<dbReference type="RefSeq" id="WP_188883952.1">
    <property type="nucleotide sequence ID" value="NZ_BMPF01000003.1"/>
</dbReference>
<proteinExistence type="predicted"/>
<protein>
    <submittedName>
        <fullName evidence="2">Uncharacterized protein</fullName>
    </submittedName>
</protein>
<dbReference type="OrthoDB" id="375175at2157"/>
<keyword evidence="1" id="KW-0472">Membrane</keyword>
<comment type="caution">
    <text evidence="2">The sequence shown here is derived from an EMBL/GenBank/DDBJ whole genome shotgun (WGS) entry which is preliminary data.</text>
</comment>